<evidence type="ECO:0000259" key="4">
    <source>
        <dbReference type="PROSITE" id="PS50975"/>
    </source>
</evidence>
<keyword evidence="1" id="KW-0547">Nucleotide-binding</keyword>
<keyword evidence="6" id="KW-1185">Reference proteome</keyword>
<evidence type="ECO:0000256" key="1">
    <source>
        <dbReference type="PROSITE-ProRule" id="PRU00409"/>
    </source>
</evidence>
<sequence>MTQQTESMNNTESLTDKSIEKNEQAKIIQDLIEAEEQITKIDKATSKNKKEIKQIEDSNTWIYSKPLRKSAKALRKVTKKEREIQQEQIIAELEKELATTNRELFQAKQKLQEMELEQLPLHEDQIGRFLREKRDNGELMAFLHYAVQHKKQLQTNYATALKYIARLYMNENEDYRNWVYQKVFSALTNEEIPEFMVRAGIGENTLSLQHVASFRGSLNQRMRKLQWQGMLPEWQLDDKKLAYQFVKSLGIRTPWVSDEVYSLETLPIKEGVVIKPVDGAGSRGVYVVHSIDNIVDLKRGKQLNSWDELLEQMHKDLITHWVEKDEWMLEELILEDPEKHIPARDVKFYTFYGKVGVILEITRFPEPRYCWWNASGERIHVGKYEEQVFKGKGVSQEELSMVNELSKKIPTPFVRIDFLRAHDGLVFGEFTPKPGNYDEFDKNTDQILGDYFLRAESQLTNDLLAGKVFHEFNQMRNFAQQQ</sequence>
<proteinExistence type="predicted"/>
<gene>
    <name evidence="5" type="ORF">FHP05_04655</name>
</gene>
<dbReference type="GO" id="GO:0005524">
    <property type="term" value="F:ATP binding"/>
    <property type="evidence" value="ECO:0007669"/>
    <property type="project" value="UniProtKB-UniRule"/>
</dbReference>
<dbReference type="GO" id="GO:0046872">
    <property type="term" value="F:metal ion binding"/>
    <property type="evidence" value="ECO:0007669"/>
    <property type="project" value="InterPro"/>
</dbReference>
<accession>A0A5C8NZD2</accession>
<dbReference type="Pfam" id="PF14305">
    <property type="entry name" value="ATPgrasp_TupA"/>
    <property type="match status" value="1"/>
</dbReference>
<dbReference type="EMBL" id="VDUW01000002">
    <property type="protein sequence ID" value="TXL66678.1"/>
    <property type="molecule type" value="Genomic_DNA"/>
</dbReference>
<evidence type="ECO:0000313" key="6">
    <source>
        <dbReference type="Proteomes" id="UP000321574"/>
    </source>
</evidence>
<organism evidence="5 6">
    <name type="scientific">Cerasibacillus terrae</name>
    <dbReference type="NCBI Taxonomy" id="2498845"/>
    <lineage>
        <taxon>Bacteria</taxon>
        <taxon>Bacillati</taxon>
        <taxon>Bacillota</taxon>
        <taxon>Bacilli</taxon>
        <taxon>Bacillales</taxon>
        <taxon>Bacillaceae</taxon>
        <taxon>Cerasibacillus</taxon>
    </lineage>
</organism>
<feature type="compositionally biased region" description="Polar residues" evidence="3">
    <location>
        <begin position="1"/>
        <end position="13"/>
    </location>
</feature>
<dbReference type="InterPro" id="IPR029465">
    <property type="entry name" value="ATPgrasp_TupA"/>
</dbReference>
<protein>
    <submittedName>
        <fullName evidence="5">Teichuronopeptide biosynthesis</fullName>
    </submittedName>
</protein>
<feature type="domain" description="ATP-grasp" evidence="4">
    <location>
        <begin position="243"/>
        <end position="457"/>
    </location>
</feature>
<feature type="region of interest" description="Disordered" evidence="3">
    <location>
        <begin position="1"/>
        <end position="21"/>
    </location>
</feature>
<dbReference type="RefSeq" id="WP_147666077.1">
    <property type="nucleotide sequence ID" value="NZ_VDUW01000002.1"/>
</dbReference>
<dbReference type="Proteomes" id="UP000321574">
    <property type="component" value="Unassembled WGS sequence"/>
</dbReference>
<dbReference type="PROSITE" id="PS50975">
    <property type="entry name" value="ATP_GRASP"/>
    <property type="match status" value="1"/>
</dbReference>
<dbReference type="AlphaFoldDB" id="A0A5C8NZD2"/>
<reference evidence="5 6" key="1">
    <citation type="submission" date="2019-06" db="EMBL/GenBank/DDBJ databases">
        <title>Cerasibacillus sp. nov., isolated from maize field.</title>
        <authorList>
            <person name="Lin S.-Y."/>
            <person name="Tsai C.-F."/>
            <person name="Young C.-C."/>
        </authorList>
    </citation>
    <scope>NUCLEOTIDE SEQUENCE [LARGE SCALE GENOMIC DNA]</scope>
    <source>
        <strain evidence="5 6">CC-CFT480</strain>
    </source>
</reference>
<dbReference type="Gene3D" id="3.30.470.20">
    <property type="entry name" value="ATP-grasp fold, B domain"/>
    <property type="match status" value="1"/>
</dbReference>
<evidence type="ECO:0000256" key="3">
    <source>
        <dbReference type="SAM" id="MobiDB-lite"/>
    </source>
</evidence>
<evidence type="ECO:0000313" key="5">
    <source>
        <dbReference type="EMBL" id="TXL66678.1"/>
    </source>
</evidence>
<feature type="coiled-coil region" evidence="2">
    <location>
        <begin position="83"/>
        <end position="117"/>
    </location>
</feature>
<comment type="caution">
    <text evidence="5">The sequence shown here is derived from an EMBL/GenBank/DDBJ whole genome shotgun (WGS) entry which is preliminary data.</text>
</comment>
<evidence type="ECO:0000256" key="2">
    <source>
        <dbReference type="SAM" id="Coils"/>
    </source>
</evidence>
<dbReference type="OrthoDB" id="9791827at2"/>
<keyword evidence="2" id="KW-0175">Coiled coil</keyword>
<dbReference type="InterPro" id="IPR011761">
    <property type="entry name" value="ATP-grasp"/>
</dbReference>
<dbReference type="SUPFAM" id="SSF56059">
    <property type="entry name" value="Glutathione synthetase ATP-binding domain-like"/>
    <property type="match status" value="1"/>
</dbReference>
<name>A0A5C8NZD2_9BACI</name>
<keyword evidence="1" id="KW-0067">ATP-binding</keyword>